<dbReference type="EMBL" id="CAJNOQ010012179">
    <property type="protein sequence ID" value="CAF1293888.1"/>
    <property type="molecule type" value="Genomic_DNA"/>
</dbReference>
<sequence>MSTRTLGNYDGQRTSYSAETLQNYNITPGSYFIHSGFQFTWPNVPAGQPNNVETMGQSIACNGISASALGIIGSAEQGASFGPLVIQYTDGTNQSNNLSFTDWTNSNPPAGTQDIVSSGVRYECPGGTCTNSTVVVCLFLVTFTLDSSRSLQAITLPNNTHLHIFALGTPCNTLSTTPTPTTTATTTPTCLTMVSYPPPVADAVAAAGTYGTNVVINGDAETGPCASAYGASSTPTSWTPAGTITQAAYTNSTANSDQTFTTPGPSSAIDNNMVTYNLSAWLGGILAQDDSAAVSFTFLDKCYGLLGTSGTIGPVKAVDRSSLTELLYRSTSGSVLPNTRYVNIQVVITRFSGSTSNGDVDDISLVFFS</sequence>
<name>A0A815DAY1_9BILA</name>
<proteinExistence type="predicted"/>
<evidence type="ECO:0000313" key="1">
    <source>
        <dbReference type="EMBL" id="CAF1293888.1"/>
    </source>
</evidence>
<keyword evidence="3" id="KW-1185">Reference proteome</keyword>
<organism evidence="1 3">
    <name type="scientific">Didymodactylos carnosus</name>
    <dbReference type="NCBI Taxonomy" id="1234261"/>
    <lineage>
        <taxon>Eukaryota</taxon>
        <taxon>Metazoa</taxon>
        <taxon>Spiralia</taxon>
        <taxon>Gnathifera</taxon>
        <taxon>Rotifera</taxon>
        <taxon>Eurotatoria</taxon>
        <taxon>Bdelloidea</taxon>
        <taxon>Philodinida</taxon>
        <taxon>Philodinidae</taxon>
        <taxon>Didymodactylos</taxon>
    </lineage>
</organism>
<dbReference type="OrthoDB" id="10011701at2759"/>
<protein>
    <submittedName>
        <fullName evidence="1">Uncharacterized protein</fullName>
    </submittedName>
</protein>
<gene>
    <name evidence="1" type="ORF">GPM918_LOCUS28176</name>
    <name evidence="2" type="ORF">SRO942_LOCUS28647</name>
</gene>
<dbReference type="Proteomes" id="UP000663829">
    <property type="component" value="Unassembled WGS sequence"/>
</dbReference>
<dbReference type="Proteomes" id="UP000681722">
    <property type="component" value="Unassembled WGS sequence"/>
</dbReference>
<comment type="caution">
    <text evidence="1">The sequence shown here is derived from an EMBL/GenBank/DDBJ whole genome shotgun (WGS) entry which is preliminary data.</text>
</comment>
<evidence type="ECO:0000313" key="3">
    <source>
        <dbReference type="Proteomes" id="UP000663829"/>
    </source>
</evidence>
<dbReference type="EMBL" id="CAJOBC010034090">
    <property type="protein sequence ID" value="CAF4104754.1"/>
    <property type="molecule type" value="Genomic_DNA"/>
</dbReference>
<dbReference type="AlphaFoldDB" id="A0A815DAY1"/>
<reference evidence="1" key="1">
    <citation type="submission" date="2021-02" db="EMBL/GenBank/DDBJ databases">
        <authorList>
            <person name="Nowell W R."/>
        </authorList>
    </citation>
    <scope>NUCLEOTIDE SEQUENCE</scope>
</reference>
<evidence type="ECO:0000313" key="2">
    <source>
        <dbReference type="EMBL" id="CAF4104754.1"/>
    </source>
</evidence>
<accession>A0A815DAY1</accession>